<dbReference type="SUPFAM" id="SSF159245">
    <property type="entry name" value="AttH-like"/>
    <property type="match status" value="1"/>
</dbReference>
<proteinExistence type="predicted"/>
<name>A0ABR5F2E7_9ACTN</name>
<keyword evidence="3" id="KW-1185">Reference proteome</keyword>
<protein>
    <submittedName>
        <fullName evidence="2">Uncharacterized protein</fullName>
    </submittedName>
</protein>
<sequence>MSTPTATSATTGTATVSSRGVPAEWLPRPEDELLHKPFGDESLPWKETFFITVRDDILNANINMHMTVSANRSPNTRCAIGVAQGNNSVIQVLRTDGTHNDRQVGNELARLEVVNLSWDSNHELRWVGSLDEVEFDLTLKGRHFAPLWDTMFKGYYATGESGQVYCHTEQVVTANGTMRWRGGPELAFSGFGWRDRGWGRRKTQLMWNTGWDLLSAILPDDSVFSVIALRSHELPEPAPMPVAGWWSDAHTLVPCVGGVYHKEATACPKHYELEFSNGHRIAGDLVRPTGRVAVAMQESEVGLDAPNWAATMQDYYAIFVDPEGREFPLFTQNGYIHKVDVFRGAQFVHAGSPPRRA</sequence>
<comment type="caution">
    <text evidence="2">The sequence shown here is derived from an EMBL/GenBank/DDBJ whole genome shotgun (WGS) entry which is preliminary data.</text>
</comment>
<feature type="region of interest" description="Disordered" evidence="1">
    <location>
        <begin position="1"/>
        <end position="23"/>
    </location>
</feature>
<evidence type="ECO:0000256" key="1">
    <source>
        <dbReference type="SAM" id="MobiDB-lite"/>
    </source>
</evidence>
<gene>
    <name evidence="2" type="ORF">FrCorBMG51_14770</name>
</gene>
<dbReference type="EMBL" id="JWIO01000023">
    <property type="protein sequence ID" value="KLL10900.1"/>
    <property type="molecule type" value="Genomic_DNA"/>
</dbReference>
<dbReference type="RefSeq" id="WP_047223649.1">
    <property type="nucleotide sequence ID" value="NZ_JWIO01000023.1"/>
</dbReference>
<dbReference type="Proteomes" id="UP000035425">
    <property type="component" value="Unassembled WGS sequence"/>
</dbReference>
<organism evidence="2 3">
    <name type="scientific">Protofrankia coriariae</name>
    <dbReference type="NCBI Taxonomy" id="1562887"/>
    <lineage>
        <taxon>Bacteria</taxon>
        <taxon>Bacillati</taxon>
        <taxon>Actinomycetota</taxon>
        <taxon>Actinomycetes</taxon>
        <taxon>Frankiales</taxon>
        <taxon>Frankiaceae</taxon>
        <taxon>Protofrankia</taxon>
    </lineage>
</organism>
<evidence type="ECO:0000313" key="3">
    <source>
        <dbReference type="Proteomes" id="UP000035425"/>
    </source>
</evidence>
<accession>A0ABR5F2E7</accession>
<evidence type="ECO:0000313" key="2">
    <source>
        <dbReference type="EMBL" id="KLL10900.1"/>
    </source>
</evidence>
<feature type="compositionally biased region" description="Low complexity" evidence="1">
    <location>
        <begin position="1"/>
        <end position="18"/>
    </location>
</feature>
<reference evidence="2 3" key="1">
    <citation type="submission" date="2014-12" db="EMBL/GenBank/DDBJ databases">
        <title>Frankia sp. BMG5.1 draft genome.</title>
        <authorList>
            <person name="Gtari M."/>
            <person name="Ghodhbane-Gtari F."/>
            <person name="Nouioui I."/>
            <person name="Ktari A."/>
            <person name="Hezbri K."/>
            <person name="Mimouni W."/>
            <person name="Sbissi I."/>
            <person name="Ayari A."/>
            <person name="Yamanaka T."/>
            <person name="Normand P."/>
            <person name="Tisa L.S."/>
            <person name="Boudabous A."/>
        </authorList>
    </citation>
    <scope>NUCLEOTIDE SEQUENCE [LARGE SCALE GENOMIC DNA]</scope>
    <source>
        <strain evidence="2 3">BMG5.1</strain>
    </source>
</reference>